<evidence type="ECO:0000256" key="6">
    <source>
        <dbReference type="ARBA" id="ARBA00023014"/>
    </source>
</evidence>
<dbReference type="SFLD" id="SFLDS00029">
    <property type="entry name" value="Radical_SAM"/>
    <property type="match status" value="1"/>
</dbReference>
<evidence type="ECO:0000259" key="10">
    <source>
        <dbReference type="PROSITE" id="PS51918"/>
    </source>
</evidence>
<evidence type="ECO:0000256" key="1">
    <source>
        <dbReference type="ARBA" id="ARBA00001966"/>
    </source>
</evidence>
<dbReference type="InterPro" id="IPR020612">
    <property type="entry name" value="Methylthiotransferase_CS"/>
</dbReference>
<dbReference type="SMART" id="SM00729">
    <property type="entry name" value="Elp3"/>
    <property type="match status" value="1"/>
</dbReference>
<dbReference type="SFLD" id="SFLDG01061">
    <property type="entry name" value="methylthiotransferase"/>
    <property type="match status" value="1"/>
</dbReference>
<evidence type="ECO:0000256" key="4">
    <source>
        <dbReference type="ARBA" id="ARBA00022723"/>
    </source>
</evidence>
<feature type="domain" description="MTTase N-terminal" evidence="9">
    <location>
        <begin position="1"/>
        <end position="110"/>
    </location>
</feature>
<dbReference type="Pfam" id="PF04055">
    <property type="entry name" value="Radical_SAM"/>
    <property type="match status" value="1"/>
</dbReference>
<dbReference type="FunFam" id="3.80.30.20:FF:000001">
    <property type="entry name" value="tRNA-2-methylthio-N(6)-dimethylallyladenosine synthase 2"/>
    <property type="match status" value="1"/>
</dbReference>
<evidence type="ECO:0000313" key="11">
    <source>
        <dbReference type="EMBL" id="VBB69309.1"/>
    </source>
</evidence>
<dbReference type="GO" id="GO:0005829">
    <property type="term" value="C:cytosol"/>
    <property type="evidence" value="ECO:0007669"/>
    <property type="project" value="TreeGrafter"/>
</dbReference>
<dbReference type="CDD" id="cd01335">
    <property type="entry name" value="Radical_SAM"/>
    <property type="match status" value="1"/>
</dbReference>
<dbReference type="NCBIfam" id="TIGR01574">
    <property type="entry name" value="miaB-methiolase"/>
    <property type="match status" value="1"/>
</dbReference>
<evidence type="ECO:0000256" key="5">
    <source>
        <dbReference type="ARBA" id="ARBA00023004"/>
    </source>
</evidence>
<dbReference type="PANTHER" id="PTHR43020">
    <property type="entry name" value="CDK5 REGULATORY SUBUNIT-ASSOCIATED PROTEIN 1"/>
    <property type="match status" value="1"/>
</dbReference>
<dbReference type="PANTHER" id="PTHR43020:SF2">
    <property type="entry name" value="MITOCHONDRIAL TRNA METHYLTHIOTRANSFERASE CDK5RAP1"/>
    <property type="match status" value="1"/>
</dbReference>
<dbReference type="Pfam" id="PF00919">
    <property type="entry name" value="UPF0004"/>
    <property type="match status" value="1"/>
</dbReference>
<gene>
    <name evidence="11" type="ORF">RIEGSTA812A_PEG_782</name>
</gene>
<keyword evidence="11" id="KW-0808">Transferase</keyword>
<dbReference type="InterPro" id="IPR006463">
    <property type="entry name" value="MiaB_methiolase"/>
</dbReference>
<dbReference type="InterPro" id="IPR038135">
    <property type="entry name" value="Methylthiotransferase_N_sf"/>
</dbReference>
<comment type="cofactor">
    <cofactor evidence="1">
        <name>[4Fe-4S] cluster</name>
        <dbReference type="ChEBI" id="CHEBI:49883"/>
    </cofactor>
</comment>
<dbReference type="InterPro" id="IPR013848">
    <property type="entry name" value="Methylthiotransferase_N"/>
</dbReference>
<dbReference type="Gene3D" id="3.80.30.20">
    <property type="entry name" value="tm_1862 like domain"/>
    <property type="match status" value="1"/>
</dbReference>
<dbReference type="NCBIfam" id="TIGR00089">
    <property type="entry name" value="MiaB/RimO family radical SAM methylthiotransferase"/>
    <property type="match status" value="1"/>
</dbReference>
<dbReference type="PROSITE" id="PS51918">
    <property type="entry name" value="RADICAL_SAM"/>
    <property type="match status" value="1"/>
</dbReference>
<dbReference type="GO" id="GO:0035597">
    <property type="term" value="F:tRNA-2-methylthio-N(6)-dimethylallyladenosine(37) synthase activity"/>
    <property type="evidence" value="ECO:0007669"/>
    <property type="project" value="TreeGrafter"/>
</dbReference>
<sequence>MNSYDSARMADILAPFGFIMSDRPDDADMIILTTCHIREKASEKLFSDLGRLRSLKEARRASGGMLILVVAGCVAQANGAALLERAPYVDIVLGTQSYYRLPEIVLQKEKKILEIDFPQESKFHHLPPPTANGIAVFLPVQEGCDKFCTFCVVPYTRGAEYSRPVAAVLADASDLVATGAKEITLLGQNVNTYRGMSPDGTDSWGLGRLLQALARIDGLYRLRFITSHPRDIDDELIEAFQKLPQLMPYLHLPIQSGSDRILAAMNRGHTVSYYYKLVDKLRNTHPKIALSSDFIVGFPGETEADFTATLDLVQRVGYAQAYAFKFSPRPGTPAAQAPDQIPEVVKADRLARLQNLLSTQQRFFNTVFLGREVPVLLDRRGTQAGQMIGRSPYMQVVTVRAPDYFLGQIVNLRIDRIRSNSLDGTLVNFDSIQHEHTINKC</sequence>
<evidence type="ECO:0000256" key="7">
    <source>
        <dbReference type="SAM" id="Phobius"/>
    </source>
</evidence>
<dbReference type="Pfam" id="PF01938">
    <property type="entry name" value="TRAM"/>
    <property type="match status" value="1"/>
</dbReference>
<dbReference type="InterPro" id="IPR007197">
    <property type="entry name" value="rSAM"/>
</dbReference>
<keyword evidence="4" id="KW-0479">Metal-binding</keyword>
<dbReference type="Gene3D" id="3.40.50.12160">
    <property type="entry name" value="Methylthiotransferase, N-terminal domain"/>
    <property type="match status" value="1"/>
</dbReference>
<evidence type="ECO:0000259" key="8">
    <source>
        <dbReference type="PROSITE" id="PS50926"/>
    </source>
</evidence>
<proteinExistence type="inferred from homology"/>
<evidence type="ECO:0000256" key="2">
    <source>
        <dbReference type="ARBA" id="ARBA00022485"/>
    </source>
</evidence>
<dbReference type="FunFam" id="3.40.50.12160:FF:000003">
    <property type="entry name" value="CDK5 regulatory subunit-associated protein 1"/>
    <property type="match status" value="1"/>
</dbReference>
<protein>
    <submittedName>
        <fullName evidence="11">tRNA-i(6)A37 methylthiotransferase</fullName>
    </submittedName>
</protein>
<name>A0A484H5P2_9ZZZZ</name>
<keyword evidence="7" id="KW-1133">Transmembrane helix</keyword>
<keyword evidence="7" id="KW-0472">Membrane</keyword>
<feature type="domain" description="Radical SAM core" evidence="10">
    <location>
        <begin position="130"/>
        <end position="365"/>
    </location>
</feature>
<keyword evidence="5" id="KW-0408">Iron</keyword>
<dbReference type="AlphaFoldDB" id="A0A484H5P2"/>
<dbReference type="InterPro" id="IPR023404">
    <property type="entry name" value="rSAM_horseshoe"/>
</dbReference>
<dbReference type="EMBL" id="LR026963">
    <property type="protein sequence ID" value="VBB69309.1"/>
    <property type="molecule type" value="Genomic_DNA"/>
</dbReference>
<dbReference type="GO" id="GO:0046872">
    <property type="term" value="F:metal ion binding"/>
    <property type="evidence" value="ECO:0007669"/>
    <property type="project" value="UniProtKB-KW"/>
</dbReference>
<dbReference type="SUPFAM" id="SSF102114">
    <property type="entry name" value="Radical SAM enzymes"/>
    <property type="match status" value="1"/>
</dbReference>
<keyword evidence="7" id="KW-0812">Transmembrane</keyword>
<dbReference type="InterPro" id="IPR002792">
    <property type="entry name" value="TRAM_dom"/>
</dbReference>
<dbReference type="InterPro" id="IPR058240">
    <property type="entry name" value="rSAM_sf"/>
</dbReference>
<keyword evidence="2" id="KW-0004">4Fe-4S</keyword>
<reference evidence="11" key="1">
    <citation type="submission" date="2018-10" db="EMBL/GenBank/DDBJ databases">
        <authorList>
            <person name="Gruber-Vodicka H."/>
            <person name="Jaeckle O."/>
        </authorList>
    </citation>
    <scope>NUCLEOTIDE SEQUENCE</scope>
</reference>
<evidence type="ECO:0000256" key="3">
    <source>
        <dbReference type="ARBA" id="ARBA00022691"/>
    </source>
</evidence>
<dbReference type="GO" id="GO:0051539">
    <property type="term" value="F:4 iron, 4 sulfur cluster binding"/>
    <property type="evidence" value="ECO:0007669"/>
    <property type="project" value="UniProtKB-KW"/>
</dbReference>
<dbReference type="InterPro" id="IPR006638">
    <property type="entry name" value="Elp3/MiaA/NifB-like_rSAM"/>
</dbReference>
<dbReference type="PROSITE" id="PS01278">
    <property type="entry name" value="MTTASE_RADICAL"/>
    <property type="match status" value="1"/>
</dbReference>
<accession>A0A484H5P2</accession>
<feature type="transmembrane region" description="Helical" evidence="7">
    <location>
        <begin position="61"/>
        <end position="83"/>
    </location>
</feature>
<feature type="domain" description="TRAM" evidence="8">
    <location>
        <begin position="366"/>
        <end position="428"/>
    </location>
</feature>
<dbReference type="SFLD" id="SFLDG01082">
    <property type="entry name" value="B12-binding_domain_containing"/>
    <property type="match status" value="1"/>
</dbReference>
<dbReference type="HAMAP" id="MF_01864">
    <property type="entry name" value="tRNA_metthiotr_MiaB"/>
    <property type="match status" value="1"/>
</dbReference>
<keyword evidence="6" id="KW-0411">Iron-sulfur</keyword>
<organism evidence="11">
    <name type="scientific">invertebrate metagenome</name>
    <dbReference type="NCBI Taxonomy" id="1711999"/>
    <lineage>
        <taxon>unclassified sequences</taxon>
        <taxon>metagenomes</taxon>
        <taxon>organismal metagenomes</taxon>
    </lineage>
</organism>
<evidence type="ECO:0000259" key="9">
    <source>
        <dbReference type="PROSITE" id="PS51449"/>
    </source>
</evidence>
<dbReference type="InterPro" id="IPR005839">
    <property type="entry name" value="Methylthiotransferase"/>
</dbReference>
<keyword evidence="3" id="KW-0949">S-adenosyl-L-methionine</keyword>
<dbReference type="PROSITE" id="PS51449">
    <property type="entry name" value="MTTASE_N"/>
    <property type="match status" value="1"/>
</dbReference>
<dbReference type="PROSITE" id="PS50926">
    <property type="entry name" value="TRAM"/>
    <property type="match status" value="1"/>
</dbReference>